<feature type="compositionally biased region" description="Low complexity" evidence="3">
    <location>
        <begin position="241"/>
        <end position="260"/>
    </location>
</feature>
<evidence type="ECO:0000256" key="2">
    <source>
        <dbReference type="ARBA" id="ARBA00022737"/>
    </source>
</evidence>
<dbReference type="InterPro" id="IPR003591">
    <property type="entry name" value="Leu-rich_rpt_typical-subtyp"/>
</dbReference>
<evidence type="ECO:0000256" key="3">
    <source>
        <dbReference type="SAM" id="MobiDB-lite"/>
    </source>
</evidence>
<evidence type="ECO:0000313" key="5">
    <source>
        <dbReference type="Proteomes" id="UP000078576"/>
    </source>
</evidence>
<feature type="compositionally biased region" description="Low complexity" evidence="3">
    <location>
        <begin position="69"/>
        <end position="106"/>
    </location>
</feature>
<dbReference type="PANTHER" id="PTHR48051:SF27">
    <property type="entry name" value="LEUCINE-RICH REPEAT-CONTAINING PROTEIN 40"/>
    <property type="match status" value="1"/>
</dbReference>
<protein>
    <submittedName>
        <fullName evidence="4">Leucine-rich repeat-containing protein 40</fullName>
    </submittedName>
</protein>
<dbReference type="AlphaFoldDB" id="A0A194UVT4"/>
<sequence length="1017" mass="109837">MSNAESADSLSQASPIDEIEAGDETNQAKSLKPRPSLAERTIETLARLPSSPALRSRASHSNFFELEAPRSPSRPASRTSRPGSSRRSESSNPSLSRPSLSRPGSSAEIGQDISSPFKSQLPPIDNSPVRGRTLGTLRTPSSSGLRGSFRSKIASPSSMRVPHSRSPSLGRSIYNDKTHIDGSKELSAHTIQPRPSVNGLFKKPAVPATKRPGSSSLTPRKLSAASQRSSTPASLEDTNLSAASPTSTQPTTTGGESPPQFKKASAALREQIANAKAAKRVAAQKFPAQDQAAQLPVRSVGEAPVIPTDDSFDFGLSDDPFNLNRDANSTSKVIKSRVTSARASGRLNIAALGLKEIPPEVLNMYSLESIGKHDGSWAESVDLTRFVAADNELEIIEESVFPDIDPEELAEDEDAQGSIFYGLETLDLHGNMLIALPAGLRRLTLLTSLNLSGNRLANNCLDAISQITSLKDLKLGGNLLWGTLEPCFSRLTNLEILDLHGNNLQKLPPDLAELHRLRILNLSENSFESLPFDVLSKLPLTELNVRKNKLTGVLIDDGVKELPVLQNLDVSSNQLTSLVRLNATIAMPALTQICLSMNRLRALPDVSPWFELINLTADENNINAFPEGFTSLQNLKSADFSSNDIRVIPAEIARMDKLSMLRLSGNPLRDKKFVSAHIDDLKDALAARLDPVPAEPDDYEDVNGPIAEVLTSNEANPLNGAFSGDRSATPQTIQANEQQDGGSRTDTDEFATPPTSAQASPMRTRSGSTLTWPVKPGGVLDRANTESSSLHPVVCSNVANEHTIRVVQLHHNLFAALPESLSFFAESLTTLSLAHNQLVGETYLGGGEDLDLPSLKELNLSSNHITGLTTLVNHLHAPNLEKLDVSTNRIASLPYSSDKEKGGKLLRDAFPNLTVLQIANNHLADLDPESIRGMKIVDAANNDIAHLNPRIGLLGGVGGLERLEVTGNRFRVPRWNVLERGTESTLRWLRGRVPVADMAAWKAERGMADDEDVSDVE</sequence>
<dbReference type="Proteomes" id="UP000078576">
    <property type="component" value="Unassembled WGS sequence"/>
</dbReference>
<dbReference type="Gene3D" id="3.80.10.10">
    <property type="entry name" value="Ribonuclease Inhibitor"/>
    <property type="match status" value="4"/>
</dbReference>
<dbReference type="InterPro" id="IPR001611">
    <property type="entry name" value="Leu-rich_rpt"/>
</dbReference>
<feature type="compositionally biased region" description="Basic and acidic residues" evidence="3">
    <location>
        <begin position="174"/>
        <end position="187"/>
    </location>
</feature>
<dbReference type="PROSITE" id="PS51450">
    <property type="entry name" value="LRR"/>
    <property type="match status" value="3"/>
</dbReference>
<gene>
    <name evidence="4" type="ORF">VP1G_03025</name>
</gene>
<keyword evidence="2" id="KW-0677">Repeat</keyword>
<dbReference type="EMBL" id="KN714682">
    <property type="protein sequence ID" value="KUI55726.1"/>
    <property type="molecule type" value="Genomic_DNA"/>
</dbReference>
<feature type="region of interest" description="Disordered" evidence="3">
    <location>
        <begin position="718"/>
        <end position="774"/>
    </location>
</feature>
<organism evidence="4 5">
    <name type="scientific">Cytospora mali</name>
    <name type="common">Apple Valsa canker fungus</name>
    <name type="synonym">Valsa mali</name>
    <dbReference type="NCBI Taxonomy" id="578113"/>
    <lineage>
        <taxon>Eukaryota</taxon>
        <taxon>Fungi</taxon>
        <taxon>Dikarya</taxon>
        <taxon>Ascomycota</taxon>
        <taxon>Pezizomycotina</taxon>
        <taxon>Sordariomycetes</taxon>
        <taxon>Sordariomycetidae</taxon>
        <taxon>Diaporthales</taxon>
        <taxon>Cytosporaceae</taxon>
        <taxon>Cytospora</taxon>
    </lineage>
</organism>
<dbReference type="Pfam" id="PF13855">
    <property type="entry name" value="LRR_8"/>
    <property type="match status" value="1"/>
</dbReference>
<name>A0A194UVT4_CYTMA</name>
<feature type="compositionally biased region" description="Polar residues" evidence="3">
    <location>
        <begin position="753"/>
        <end position="771"/>
    </location>
</feature>
<dbReference type="SMART" id="SM00369">
    <property type="entry name" value="LRR_TYP"/>
    <property type="match status" value="10"/>
</dbReference>
<dbReference type="InterPro" id="IPR050216">
    <property type="entry name" value="LRR_domain-containing"/>
</dbReference>
<accession>A0A194UVT4</accession>
<dbReference type="InterPro" id="IPR032675">
    <property type="entry name" value="LRR_dom_sf"/>
</dbReference>
<feature type="compositionally biased region" description="Polar residues" evidence="3">
    <location>
        <begin position="136"/>
        <end position="145"/>
    </location>
</feature>
<dbReference type="STRING" id="694573.A0A194UVT4"/>
<feature type="compositionally biased region" description="Polar residues" evidence="3">
    <location>
        <begin position="212"/>
        <end position="240"/>
    </location>
</feature>
<proteinExistence type="predicted"/>
<feature type="compositionally biased region" description="Polar residues" evidence="3">
    <location>
        <begin position="1"/>
        <end position="14"/>
    </location>
</feature>
<keyword evidence="5" id="KW-1185">Reference proteome</keyword>
<dbReference type="PANTHER" id="PTHR48051">
    <property type="match status" value="1"/>
</dbReference>
<dbReference type="SMART" id="SM00364">
    <property type="entry name" value="LRR_BAC"/>
    <property type="match status" value="7"/>
</dbReference>
<feature type="compositionally biased region" description="Polar residues" evidence="3">
    <location>
        <begin position="726"/>
        <end position="744"/>
    </location>
</feature>
<dbReference type="GO" id="GO:0005737">
    <property type="term" value="C:cytoplasm"/>
    <property type="evidence" value="ECO:0007669"/>
    <property type="project" value="TreeGrafter"/>
</dbReference>
<evidence type="ECO:0000256" key="1">
    <source>
        <dbReference type="ARBA" id="ARBA00022614"/>
    </source>
</evidence>
<feature type="region of interest" description="Disordered" evidence="3">
    <location>
        <begin position="1"/>
        <end position="265"/>
    </location>
</feature>
<dbReference type="SUPFAM" id="SSF52047">
    <property type="entry name" value="RNI-like"/>
    <property type="match status" value="1"/>
</dbReference>
<dbReference type="OrthoDB" id="676979at2759"/>
<reference evidence="5" key="1">
    <citation type="submission" date="2014-12" db="EMBL/GenBank/DDBJ databases">
        <title>Genome Sequence of Valsa Canker Pathogens Uncovers a Specific Adaption of Colonization on Woody Bark.</title>
        <authorList>
            <person name="Yin Z."/>
            <person name="Liu H."/>
            <person name="Gao X."/>
            <person name="Li Z."/>
            <person name="Song N."/>
            <person name="Ke X."/>
            <person name="Dai Q."/>
            <person name="Wu Y."/>
            <person name="Sun Y."/>
            <person name="Xu J.-R."/>
            <person name="Kang Z.K."/>
            <person name="Wang L."/>
            <person name="Huang L."/>
        </authorList>
    </citation>
    <scope>NUCLEOTIDE SEQUENCE [LARGE SCALE GENOMIC DNA]</scope>
    <source>
        <strain evidence="5">SXYL134</strain>
    </source>
</reference>
<keyword evidence="1" id="KW-0433">Leucine-rich repeat</keyword>
<dbReference type="PRINTS" id="PR00019">
    <property type="entry name" value="LEURICHRPT"/>
</dbReference>
<dbReference type="Pfam" id="PF13516">
    <property type="entry name" value="LRR_6"/>
    <property type="match status" value="1"/>
</dbReference>
<evidence type="ECO:0000313" key="4">
    <source>
        <dbReference type="EMBL" id="KUI55726.1"/>
    </source>
</evidence>